<name>A0ABT4UMQ6_9BACT</name>
<keyword evidence="1" id="KW-0472">Membrane</keyword>
<proteinExistence type="predicted"/>
<keyword evidence="3" id="KW-1185">Reference proteome</keyword>
<evidence type="ECO:0000313" key="3">
    <source>
        <dbReference type="Proteomes" id="UP001210231"/>
    </source>
</evidence>
<protein>
    <submittedName>
        <fullName evidence="2">Uncharacterized protein</fullName>
    </submittedName>
</protein>
<feature type="transmembrane region" description="Helical" evidence="1">
    <location>
        <begin position="92"/>
        <end position="116"/>
    </location>
</feature>
<gene>
    <name evidence="2" type="ORF">O3P16_15035</name>
</gene>
<feature type="transmembrane region" description="Helical" evidence="1">
    <location>
        <begin position="221"/>
        <end position="240"/>
    </location>
</feature>
<reference evidence="2 3" key="1">
    <citation type="submission" date="2022-12" db="EMBL/GenBank/DDBJ databases">
        <title>Chitinophagaceae gen. sp. nov., a new member of the family Chitinophagaceae, isolated from soil in a chemical factory.</title>
        <authorList>
            <person name="Ke Z."/>
        </authorList>
    </citation>
    <scope>NUCLEOTIDE SEQUENCE [LARGE SCALE GENOMIC DNA]</scope>
    <source>
        <strain evidence="2 3">LY-5</strain>
    </source>
</reference>
<sequence>MHFNFKDRYKDYSNTELLKITNNPESYQEEAVAAAKELLDNRIVSENELNSLHIKTATYKNDIDDFGFEISKKEKITTFFKSLIKPQGGISWYHLAMVLYSVLYIRMLYYNIFFIYNILNCDTCIIDIAFNLTCLQILYPVGVFLIFKDKMKIGWIILMVESVLALSVSIFQWYYLVQEGLMSLPESVGMLWPIALRALIIFYIAKPGVLEMFKVNNQTKWYTILIPATIAFLIQIMLALKEGGIAV</sequence>
<feature type="transmembrane region" description="Helical" evidence="1">
    <location>
        <begin position="190"/>
        <end position="209"/>
    </location>
</feature>
<evidence type="ECO:0000256" key="1">
    <source>
        <dbReference type="SAM" id="Phobius"/>
    </source>
</evidence>
<organism evidence="2 3">
    <name type="scientific">Polluticaenibacter yanchengensis</name>
    <dbReference type="NCBI Taxonomy" id="3014562"/>
    <lineage>
        <taxon>Bacteria</taxon>
        <taxon>Pseudomonadati</taxon>
        <taxon>Bacteroidota</taxon>
        <taxon>Chitinophagia</taxon>
        <taxon>Chitinophagales</taxon>
        <taxon>Chitinophagaceae</taxon>
        <taxon>Polluticaenibacter</taxon>
    </lineage>
</organism>
<keyword evidence="1" id="KW-1133">Transmembrane helix</keyword>
<dbReference type="RefSeq" id="WP_407032459.1">
    <property type="nucleotide sequence ID" value="NZ_JAQGEF010000023.1"/>
</dbReference>
<evidence type="ECO:0000313" key="2">
    <source>
        <dbReference type="EMBL" id="MDA3616129.1"/>
    </source>
</evidence>
<dbReference type="Proteomes" id="UP001210231">
    <property type="component" value="Unassembled WGS sequence"/>
</dbReference>
<keyword evidence="1" id="KW-0812">Transmembrane</keyword>
<accession>A0ABT4UMQ6</accession>
<dbReference type="EMBL" id="JAQGEF010000023">
    <property type="protein sequence ID" value="MDA3616129.1"/>
    <property type="molecule type" value="Genomic_DNA"/>
</dbReference>
<feature type="transmembrane region" description="Helical" evidence="1">
    <location>
        <begin position="154"/>
        <end position="175"/>
    </location>
</feature>
<comment type="caution">
    <text evidence="2">The sequence shown here is derived from an EMBL/GenBank/DDBJ whole genome shotgun (WGS) entry which is preliminary data.</text>
</comment>
<feature type="transmembrane region" description="Helical" evidence="1">
    <location>
        <begin position="128"/>
        <end position="147"/>
    </location>
</feature>